<evidence type="ECO:0000313" key="4">
    <source>
        <dbReference type="Proteomes" id="UP000298787"/>
    </source>
</evidence>
<feature type="compositionally biased region" description="Basic and acidic residues" evidence="1">
    <location>
        <begin position="97"/>
        <end position="112"/>
    </location>
</feature>
<evidence type="ECO:0000256" key="1">
    <source>
        <dbReference type="SAM" id="MobiDB-lite"/>
    </source>
</evidence>
<dbReference type="AlphaFoldDB" id="A0A4U5VUR2"/>
<feature type="region of interest" description="Disordered" evidence="1">
    <location>
        <begin position="97"/>
        <end position="129"/>
    </location>
</feature>
<evidence type="ECO:0000256" key="2">
    <source>
        <dbReference type="SAM" id="Phobius"/>
    </source>
</evidence>
<gene>
    <name evidence="3" type="ORF">D9C73_027521</name>
</gene>
<feature type="transmembrane region" description="Helical" evidence="2">
    <location>
        <begin position="20"/>
        <end position="41"/>
    </location>
</feature>
<keyword evidence="4" id="KW-1185">Reference proteome</keyword>
<evidence type="ECO:0000313" key="3">
    <source>
        <dbReference type="EMBL" id="TKS92493.1"/>
    </source>
</evidence>
<protein>
    <submittedName>
        <fullName evidence="3">Uncharacterized protein</fullName>
    </submittedName>
</protein>
<keyword evidence="2" id="KW-0472">Membrane</keyword>
<accession>A0A4U5VUR2</accession>
<dbReference type="EMBL" id="CM014101">
    <property type="protein sequence ID" value="TKS92493.1"/>
    <property type="molecule type" value="Genomic_DNA"/>
</dbReference>
<keyword evidence="2" id="KW-1133">Transmembrane helix</keyword>
<reference evidence="3 4" key="1">
    <citation type="submission" date="2019-01" db="EMBL/GenBank/DDBJ databases">
        <title>Genome Assembly of Collichthys lucidus.</title>
        <authorList>
            <person name="Cai M."/>
            <person name="Xiao S."/>
        </authorList>
    </citation>
    <scope>NUCLEOTIDE SEQUENCE [LARGE SCALE GENOMIC DNA]</scope>
    <source>
        <strain evidence="3">JT15FE1705JMU</strain>
        <tissue evidence="3">Muscle</tissue>
    </source>
</reference>
<name>A0A4U5VUR2_COLLU</name>
<sequence>MFEHHNLYGSRWWIDDKKETWLKIMLVTAPLLIVCGIALIAHRIYSRRPSGRVSNRYSDPRSHFYNDIYGPTTYPFDDATWENTLVTDKLIALEDVTGHDVPNQREENKEEEGGGENPLLLTSESPSVI</sequence>
<proteinExistence type="predicted"/>
<organism evidence="3 4">
    <name type="scientific">Collichthys lucidus</name>
    <name type="common">Big head croaker</name>
    <name type="synonym">Sciaena lucida</name>
    <dbReference type="NCBI Taxonomy" id="240159"/>
    <lineage>
        <taxon>Eukaryota</taxon>
        <taxon>Metazoa</taxon>
        <taxon>Chordata</taxon>
        <taxon>Craniata</taxon>
        <taxon>Vertebrata</taxon>
        <taxon>Euteleostomi</taxon>
        <taxon>Actinopterygii</taxon>
        <taxon>Neopterygii</taxon>
        <taxon>Teleostei</taxon>
        <taxon>Neoteleostei</taxon>
        <taxon>Acanthomorphata</taxon>
        <taxon>Eupercaria</taxon>
        <taxon>Sciaenidae</taxon>
        <taxon>Collichthys</taxon>
    </lineage>
</organism>
<feature type="compositionally biased region" description="Polar residues" evidence="1">
    <location>
        <begin position="120"/>
        <end position="129"/>
    </location>
</feature>
<dbReference type="Proteomes" id="UP000298787">
    <property type="component" value="Chromosome 24"/>
</dbReference>
<keyword evidence="2" id="KW-0812">Transmembrane</keyword>